<reference evidence="2" key="1">
    <citation type="submission" date="2021-03" db="EMBL/GenBank/DDBJ databases">
        <title>Comparative genomics and phylogenomic investigation of the class Geoglossomycetes provide insights into ecological specialization and systematics.</title>
        <authorList>
            <person name="Melie T."/>
            <person name="Pirro S."/>
            <person name="Miller A.N."/>
            <person name="Quandt A."/>
        </authorList>
    </citation>
    <scope>NUCLEOTIDE SEQUENCE</scope>
    <source>
        <strain evidence="2">CAQ_001_2017</strain>
    </source>
</reference>
<feature type="compositionally biased region" description="Acidic residues" evidence="1">
    <location>
        <begin position="37"/>
        <end position="46"/>
    </location>
</feature>
<name>A0A9P8IDA1_9PEZI</name>
<evidence type="ECO:0000313" key="2">
    <source>
        <dbReference type="EMBL" id="KAH0551627.1"/>
    </source>
</evidence>
<evidence type="ECO:0000256" key="1">
    <source>
        <dbReference type="SAM" id="MobiDB-lite"/>
    </source>
</evidence>
<comment type="caution">
    <text evidence="2">The sequence shown here is derived from an EMBL/GenBank/DDBJ whole genome shotgun (WGS) entry which is preliminary data.</text>
</comment>
<accession>A0A9P8IDA1</accession>
<protein>
    <submittedName>
        <fullName evidence="2">Uncharacterized protein</fullName>
    </submittedName>
</protein>
<keyword evidence="3" id="KW-1185">Reference proteome</keyword>
<organism evidence="2 3">
    <name type="scientific">Trichoglossum hirsutum</name>
    <dbReference type="NCBI Taxonomy" id="265104"/>
    <lineage>
        <taxon>Eukaryota</taxon>
        <taxon>Fungi</taxon>
        <taxon>Dikarya</taxon>
        <taxon>Ascomycota</taxon>
        <taxon>Pezizomycotina</taxon>
        <taxon>Geoglossomycetes</taxon>
        <taxon>Geoglossales</taxon>
        <taxon>Geoglossaceae</taxon>
        <taxon>Trichoglossum</taxon>
    </lineage>
</organism>
<dbReference type="AlphaFoldDB" id="A0A9P8IDA1"/>
<feature type="compositionally biased region" description="Basic and acidic residues" evidence="1">
    <location>
        <begin position="1"/>
        <end position="16"/>
    </location>
</feature>
<sequence length="59" mass="6004">MTLADAGKEATEDARECPGVQQSVPTPSLTSHSTHDDDNDDDDDDGITGRNGAGAATSS</sequence>
<feature type="region of interest" description="Disordered" evidence="1">
    <location>
        <begin position="1"/>
        <end position="59"/>
    </location>
</feature>
<evidence type="ECO:0000313" key="3">
    <source>
        <dbReference type="Proteomes" id="UP000750711"/>
    </source>
</evidence>
<feature type="compositionally biased region" description="Polar residues" evidence="1">
    <location>
        <begin position="20"/>
        <end position="32"/>
    </location>
</feature>
<gene>
    <name evidence="2" type="ORF">GP486_007154</name>
</gene>
<proteinExistence type="predicted"/>
<dbReference type="Proteomes" id="UP000750711">
    <property type="component" value="Unassembled WGS sequence"/>
</dbReference>
<feature type="non-terminal residue" evidence="2">
    <location>
        <position position="59"/>
    </location>
</feature>
<dbReference type="EMBL" id="JAGHQM010001871">
    <property type="protein sequence ID" value="KAH0551627.1"/>
    <property type="molecule type" value="Genomic_DNA"/>
</dbReference>